<name>K1LBW1_9LACT</name>
<feature type="transmembrane region" description="Helical" evidence="1">
    <location>
        <begin position="371"/>
        <end position="393"/>
    </location>
</feature>
<feature type="transmembrane region" description="Helical" evidence="1">
    <location>
        <begin position="238"/>
        <end position="259"/>
    </location>
</feature>
<reference evidence="2 3" key="1">
    <citation type="submission" date="2012-07" db="EMBL/GenBank/DDBJ databases">
        <title>The Genome Sequence of Facklamia ignava CCUG 37419.</title>
        <authorList>
            <consortium name="The Broad Institute Genome Sequencing Platform"/>
            <person name="Earl A."/>
            <person name="Ward D."/>
            <person name="Feldgarden M."/>
            <person name="Gevers D."/>
            <person name="Huys G."/>
            <person name="Walker B."/>
            <person name="Young S.K."/>
            <person name="Zeng Q."/>
            <person name="Gargeya S."/>
            <person name="Fitzgerald M."/>
            <person name="Haas B."/>
            <person name="Abouelleil A."/>
            <person name="Alvarado L."/>
            <person name="Arachchi H.M."/>
            <person name="Berlin A.M."/>
            <person name="Chapman S.B."/>
            <person name="Goldberg J."/>
            <person name="Griggs A."/>
            <person name="Gujja S."/>
            <person name="Hansen M."/>
            <person name="Howarth C."/>
            <person name="Imamovic A."/>
            <person name="Larimer J."/>
            <person name="McCowen C."/>
            <person name="Montmayeur A."/>
            <person name="Murphy C."/>
            <person name="Neiman D."/>
            <person name="Pearson M."/>
            <person name="Priest M."/>
            <person name="Roberts A."/>
            <person name="Saif S."/>
            <person name="Shea T."/>
            <person name="Sisk P."/>
            <person name="Sykes S."/>
            <person name="Wortman J."/>
            <person name="Nusbaum C."/>
            <person name="Birren B."/>
        </authorList>
    </citation>
    <scope>NUCLEOTIDE SEQUENCE [LARGE SCALE GENOMIC DNA]</scope>
    <source>
        <strain evidence="2 3">CCUG 37419</strain>
    </source>
</reference>
<evidence type="ECO:0000256" key="1">
    <source>
        <dbReference type="SAM" id="Phobius"/>
    </source>
</evidence>
<keyword evidence="1" id="KW-0812">Transmembrane</keyword>
<dbReference type="PATRIC" id="fig|883112.3.peg.1267"/>
<keyword evidence="1" id="KW-1133">Transmembrane helix</keyword>
<organism evidence="2 3">
    <name type="scientific">Falseniella ignava CCUG 37419</name>
    <dbReference type="NCBI Taxonomy" id="883112"/>
    <lineage>
        <taxon>Bacteria</taxon>
        <taxon>Bacillati</taxon>
        <taxon>Bacillota</taxon>
        <taxon>Bacilli</taxon>
        <taxon>Lactobacillales</taxon>
        <taxon>Aerococcaceae</taxon>
        <taxon>Falseniella</taxon>
    </lineage>
</organism>
<feature type="transmembrane region" description="Helical" evidence="1">
    <location>
        <begin position="9"/>
        <end position="29"/>
    </location>
</feature>
<keyword evidence="3" id="KW-1185">Reference proteome</keyword>
<dbReference type="STRING" id="883112.HMPREF9707_01272"/>
<dbReference type="AlphaFoldDB" id="K1LBW1"/>
<evidence type="ECO:0000313" key="2">
    <source>
        <dbReference type="EMBL" id="EKB54095.1"/>
    </source>
</evidence>
<feature type="transmembrane region" description="Helical" evidence="1">
    <location>
        <begin position="315"/>
        <end position="333"/>
    </location>
</feature>
<feature type="transmembrane region" description="Helical" evidence="1">
    <location>
        <begin position="279"/>
        <end position="303"/>
    </location>
</feature>
<protein>
    <submittedName>
        <fullName evidence="2">Uncharacterized protein</fullName>
    </submittedName>
</protein>
<dbReference type="Proteomes" id="UP000005147">
    <property type="component" value="Unassembled WGS sequence"/>
</dbReference>
<gene>
    <name evidence="2" type="ORF">HMPREF9707_01272</name>
</gene>
<comment type="caution">
    <text evidence="2">The sequence shown here is derived from an EMBL/GenBank/DDBJ whole genome shotgun (WGS) entry which is preliminary data.</text>
</comment>
<accession>K1LBW1</accession>
<feature type="transmembrane region" description="Helical" evidence="1">
    <location>
        <begin position="188"/>
        <end position="205"/>
    </location>
</feature>
<dbReference type="RefSeq" id="WP_006701915.1">
    <property type="nucleotide sequence ID" value="NZ_JH932301.1"/>
</dbReference>
<keyword evidence="1" id="KW-0472">Membrane</keyword>
<proteinExistence type="predicted"/>
<evidence type="ECO:0000313" key="3">
    <source>
        <dbReference type="Proteomes" id="UP000005147"/>
    </source>
</evidence>
<sequence>MIKFLNNRIYWFLWVGTFLLLSFTLWLSLNKISVESHIQEIERLLYQVDHYTDILKQDEILLVESQNSDADVAMSEQPGFDYEAWGVDEMESIKYNLEELQTIRKYLNSMNEQLKHSNSFTDRYHLSNYYYHQKLNSLKFRGDLRSEKSFLIRLGTLNLLEHESIAQYITESKLSEEKFISLKSNQHFITLVASIYILIPLLILSTENNFLSRYKTSLYKYLPEKYNKLLLSFSLPKIIRVWAFAIFFRIVFYIMSYFMLNIWPIYGIIPISVQGSISLLNVTIVFLIYIVLLTLITMIALLINDITHYFISDNIFSIIVSSILIFLTIFQLIPRILMFMERWVTLPFWTHTMSIDRLNLEVGVPSSLDNILIYIVFLVLIATVLIVIHKYLWQRAVFRN</sequence>
<dbReference type="HOGENOM" id="CLU_688395_0_0_9"/>
<dbReference type="EMBL" id="AGZE01000034">
    <property type="protein sequence ID" value="EKB54095.1"/>
    <property type="molecule type" value="Genomic_DNA"/>
</dbReference>